<gene>
    <name evidence="1" type="ORF">S01H4_07549</name>
</gene>
<organism evidence="1">
    <name type="scientific">marine sediment metagenome</name>
    <dbReference type="NCBI Taxonomy" id="412755"/>
    <lineage>
        <taxon>unclassified sequences</taxon>
        <taxon>metagenomes</taxon>
        <taxon>ecological metagenomes</taxon>
    </lineage>
</organism>
<reference evidence="1" key="1">
    <citation type="journal article" date="2014" name="Front. Microbiol.">
        <title>High frequency of phylogenetically diverse reductive dehalogenase-homologous genes in deep subseafloor sedimentary metagenomes.</title>
        <authorList>
            <person name="Kawai M."/>
            <person name="Futagami T."/>
            <person name="Toyoda A."/>
            <person name="Takaki Y."/>
            <person name="Nishi S."/>
            <person name="Hori S."/>
            <person name="Arai W."/>
            <person name="Tsubouchi T."/>
            <person name="Morono Y."/>
            <person name="Uchiyama I."/>
            <person name="Ito T."/>
            <person name="Fujiyama A."/>
            <person name="Inagaki F."/>
            <person name="Takami H."/>
        </authorList>
    </citation>
    <scope>NUCLEOTIDE SEQUENCE</scope>
    <source>
        <strain evidence="1">Expedition CK06-06</strain>
    </source>
</reference>
<dbReference type="EMBL" id="BART01002482">
    <property type="protein sequence ID" value="GAG62588.1"/>
    <property type="molecule type" value="Genomic_DNA"/>
</dbReference>
<proteinExistence type="predicted"/>
<sequence>MDILIRKILRLISGKNDGSLKDKMTFRDDLKITMRYPDGSIFKQWEEKANTWITYGKGQIRDALDGGGFTAIGFMYCTAGAGSSEEDTTNSTPAADKARFIATWASAGAITGITKFAIRQVTSGSALAEISCTSFDKPDGISLEITWDTTIS</sequence>
<evidence type="ECO:0000313" key="1">
    <source>
        <dbReference type="EMBL" id="GAG62588.1"/>
    </source>
</evidence>
<dbReference type="AlphaFoldDB" id="X0ZQ96"/>
<comment type="caution">
    <text evidence="1">The sequence shown here is derived from an EMBL/GenBank/DDBJ whole genome shotgun (WGS) entry which is preliminary data.</text>
</comment>
<protein>
    <submittedName>
        <fullName evidence="1">Uncharacterized protein</fullName>
    </submittedName>
</protein>
<accession>X0ZQ96</accession>
<name>X0ZQ96_9ZZZZ</name>